<dbReference type="SUPFAM" id="SSF64182">
    <property type="entry name" value="DHH phosphoesterases"/>
    <property type="match status" value="1"/>
</dbReference>
<dbReference type="Gene3D" id="3.90.1640.10">
    <property type="entry name" value="inorganic pyrophosphatase (n-terminal core)"/>
    <property type="match status" value="1"/>
</dbReference>
<dbReference type="PIRSF" id="PIRSF026583">
    <property type="entry name" value="YybT"/>
    <property type="match status" value="1"/>
</dbReference>
<dbReference type="PROSITE" id="PS50887">
    <property type="entry name" value="GGDEF"/>
    <property type="match status" value="1"/>
</dbReference>
<keyword evidence="6" id="KW-0378">Hydrolase</keyword>
<dbReference type="InterPro" id="IPR049553">
    <property type="entry name" value="GdpP-like_PAS"/>
</dbReference>
<protein>
    <recommendedName>
        <fullName evidence="6">Cyclic-di-AMP phosphodiesterase</fullName>
        <ecNumber evidence="6">3.1.4.-</ecNumber>
    </recommendedName>
</protein>
<evidence type="ECO:0000256" key="6">
    <source>
        <dbReference type="PIRNR" id="PIRNR026583"/>
    </source>
</evidence>
<gene>
    <name evidence="9" type="primary">gdpP</name>
    <name evidence="9" type="ORF">LYSBPC_32170</name>
</gene>
<dbReference type="InterPro" id="IPR003156">
    <property type="entry name" value="DHHA1_dom"/>
</dbReference>
<keyword evidence="5 6" id="KW-0472">Membrane</keyword>
<dbReference type="EMBL" id="BRZA01000005">
    <property type="protein sequence ID" value="GLC90090.1"/>
    <property type="molecule type" value="Genomic_DNA"/>
</dbReference>
<dbReference type="Gene3D" id="3.10.310.30">
    <property type="match status" value="1"/>
</dbReference>
<proteinExistence type="inferred from homology"/>
<keyword evidence="4 7" id="KW-1133">Transmembrane helix</keyword>
<evidence type="ECO:0000256" key="4">
    <source>
        <dbReference type="ARBA" id="ARBA00022989"/>
    </source>
</evidence>
<dbReference type="Pfam" id="PF02272">
    <property type="entry name" value="DHHA1"/>
    <property type="match status" value="1"/>
</dbReference>
<dbReference type="Gene3D" id="3.30.450.20">
    <property type="entry name" value="PAS domain"/>
    <property type="match status" value="1"/>
</dbReference>
<dbReference type="RefSeq" id="WP_264990008.1">
    <property type="nucleotide sequence ID" value="NZ_BRZA01000005.1"/>
</dbReference>
<keyword evidence="2 6" id="KW-1003">Cell membrane</keyword>
<comment type="catalytic activity">
    <reaction evidence="6">
        <text>3',3'-c-di-AMP + H2O = 5'-O-phosphonoadenylyl-(3'-&gt;5')-adenosine + H(+)</text>
        <dbReference type="Rhea" id="RHEA:54420"/>
        <dbReference type="ChEBI" id="CHEBI:15377"/>
        <dbReference type="ChEBI" id="CHEBI:15378"/>
        <dbReference type="ChEBI" id="CHEBI:71500"/>
        <dbReference type="ChEBI" id="CHEBI:138171"/>
    </reaction>
</comment>
<evidence type="ECO:0000256" key="2">
    <source>
        <dbReference type="ARBA" id="ARBA00022475"/>
    </source>
</evidence>
<dbReference type="SMART" id="SM00267">
    <property type="entry name" value="GGDEF"/>
    <property type="match status" value="1"/>
</dbReference>
<keyword evidence="10" id="KW-1185">Reference proteome</keyword>
<name>A0ABQ5NP13_9BACI</name>
<evidence type="ECO:0000256" key="3">
    <source>
        <dbReference type="ARBA" id="ARBA00022692"/>
    </source>
</evidence>
<dbReference type="Pfam" id="PF01368">
    <property type="entry name" value="DHH"/>
    <property type="match status" value="1"/>
</dbReference>
<evidence type="ECO:0000313" key="10">
    <source>
        <dbReference type="Proteomes" id="UP001065593"/>
    </source>
</evidence>
<dbReference type="PANTHER" id="PTHR47618">
    <property type="entry name" value="BIFUNCTIONAL OLIGORIBONUCLEASE AND PAP PHOSPHATASE NRNA"/>
    <property type="match status" value="1"/>
</dbReference>
<evidence type="ECO:0000256" key="5">
    <source>
        <dbReference type="ARBA" id="ARBA00023136"/>
    </source>
</evidence>
<accession>A0ABQ5NP13</accession>
<sequence>MGIFRKRPIRYPLFILSIFGIMTFIILCTWSIGLGIGYGIGFALLMLYAWKVEQTTFKETEKHIESLSFRMKKVGEEALLEMPIGILLVNEHYEIEWSNPYMTSVLKMDNLIGESIMNVSDDIYVLMKTEEAHEATVTLRERKYRVYYKKEEHLLYFFDITEQIAIEKQYFADQTVIAILFIDNYDEITQAMDDQSRSLTNSLVTSIVNEWSAEHGIFAKRISSDRFLAVLNESILIELEKKKFAILDTLREKTAHKNLSLTFSIGVGAGSSSLVELGELAQSSLDLVLGRGGDQVAIKQPTGKLKFYGGKTNPVEKRTRVRARVISHALRDLIQDSDKVFVMGHRNPDMDSIGAAIGVRKMAQMNDISGYIIVNFNELNGSVTRLMNEIESKSDFYEYFLTPEEATAKMTEKSLLVIVDTHKPDLVIDIDLLNKADKVVVIDHHRRSEDFITNPTLVYMEPYASSTAELITELLDYQPKKVKINTLEATALLAGIVVDTKSFTLRTGARTFEAASYLRTNGADTVLVQRLLKEDVDTYIQRSKIVQTVQFLQPGIAVAVGEESIVYDSVLIAQTADILLTMKDVSASFVIARRADGKIGISARSLGEVNVQLIMEKLGGGGHLTNAACQVDEHSIEQVKKQLKEAIDKVLEGSSE</sequence>
<comment type="function">
    <text evidence="6">Has phosphodiesterase (PDE) activity against cyclic-di-AMP (c-di-AMP).</text>
</comment>
<feature type="domain" description="GGDEF" evidence="8">
    <location>
        <begin position="173"/>
        <end position="301"/>
    </location>
</feature>
<evidence type="ECO:0000256" key="1">
    <source>
        <dbReference type="ARBA" id="ARBA00004651"/>
    </source>
</evidence>
<comment type="caution">
    <text evidence="9">The sequence shown here is derived from an EMBL/GenBank/DDBJ whole genome shotgun (WGS) entry which is preliminary data.</text>
</comment>
<organism evidence="9 10">
    <name type="scientific">Lysinibacillus piscis</name>
    <dbReference type="NCBI Taxonomy" id="2518931"/>
    <lineage>
        <taxon>Bacteria</taxon>
        <taxon>Bacillati</taxon>
        <taxon>Bacillota</taxon>
        <taxon>Bacilli</taxon>
        <taxon>Bacillales</taxon>
        <taxon>Bacillaceae</taxon>
        <taxon>Lysinibacillus</taxon>
    </lineage>
</organism>
<comment type="similarity">
    <text evidence="6">Belongs to the GdpP/PdeA phosphodiesterase family.</text>
</comment>
<dbReference type="InterPro" id="IPR038763">
    <property type="entry name" value="DHH_sf"/>
</dbReference>
<keyword evidence="3 7" id="KW-0812">Transmembrane</keyword>
<dbReference type="PANTHER" id="PTHR47618:SF2">
    <property type="entry name" value="CYCLIC-DI-AMP PHOSPHODIESTERASE GDPP"/>
    <property type="match status" value="1"/>
</dbReference>
<dbReference type="InterPro" id="IPR051319">
    <property type="entry name" value="Oligoribo/pAp-PDE_c-di-AMP_PDE"/>
</dbReference>
<dbReference type="Pfam" id="PF21370">
    <property type="entry name" value="PAS_GdpP"/>
    <property type="match status" value="1"/>
</dbReference>
<evidence type="ECO:0000259" key="8">
    <source>
        <dbReference type="PROSITE" id="PS50887"/>
    </source>
</evidence>
<dbReference type="Proteomes" id="UP001065593">
    <property type="component" value="Unassembled WGS sequence"/>
</dbReference>
<dbReference type="EC" id="3.1.4.-" evidence="6"/>
<dbReference type="Pfam" id="PF24898">
    <property type="entry name" value="GGDEF_GdpP"/>
    <property type="match status" value="1"/>
</dbReference>
<dbReference type="InterPro" id="IPR014528">
    <property type="entry name" value="GdpP/PdeA"/>
</dbReference>
<evidence type="ECO:0000256" key="7">
    <source>
        <dbReference type="SAM" id="Phobius"/>
    </source>
</evidence>
<reference evidence="9" key="1">
    <citation type="submission" date="2022-08" db="EMBL/GenBank/DDBJ databases">
        <title>Draft genome sequence of Lysinibacillus sp. strain KH24.</title>
        <authorList>
            <person name="Kanbe H."/>
            <person name="Itoh H."/>
        </authorList>
    </citation>
    <scope>NUCLEOTIDE SEQUENCE</scope>
    <source>
        <strain evidence="9">KH24</strain>
    </source>
</reference>
<comment type="subcellular location">
    <subcellularLocation>
        <location evidence="1">Cell membrane</location>
        <topology evidence="1">Multi-pass membrane protein</topology>
    </subcellularLocation>
</comment>
<feature type="transmembrane region" description="Helical" evidence="7">
    <location>
        <begin position="21"/>
        <end position="50"/>
    </location>
</feature>
<evidence type="ECO:0000313" key="9">
    <source>
        <dbReference type="EMBL" id="GLC90090.1"/>
    </source>
</evidence>
<dbReference type="InterPro" id="IPR000160">
    <property type="entry name" value="GGDEF_dom"/>
</dbReference>
<dbReference type="InterPro" id="IPR001667">
    <property type="entry name" value="DDH_dom"/>
</dbReference>